<protein>
    <recommendedName>
        <fullName evidence="4">mannan endo-1,4-beta-mannosidase</fullName>
        <ecNumber evidence="4">3.2.1.78</ecNumber>
    </recommendedName>
</protein>
<evidence type="ECO:0000313" key="11">
    <source>
        <dbReference type="Proteomes" id="UP000001876"/>
    </source>
</evidence>
<keyword evidence="11" id="KW-1185">Reference proteome</keyword>
<gene>
    <name evidence="10" type="ORF">MICPUCDRAFT_3730</name>
</gene>
<dbReference type="EMBL" id="GG663742">
    <property type="protein sequence ID" value="EEH55354.1"/>
    <property type="molecule type" value="Genomic_DNA"/>
</dbReference>
<dbReference type="PANTHER" id="PTHR31451:SF39">
    <property type="entry name" value="MANNAN ENDO-1,4-BETA-MANNOSIDASE 1"/>
    <property type="match status" value="1"/>
</dbReference>
<dbReference type="PANTHER" id="PTHR31451">
    <property type="match status" value="1"/>
</dbReference>
<evidence type="ECO:0000256" key="6">
    <source>
        <dbReference type="ARBA" id="ARBA00022729"/>
    </source>
</evidence>
<keyword evidence="7 10" id="KW-0378">Hydrolase</keyword>
<comment type="subcellular location">
    <subcellularLocation>
        <location evidence="2">Secreted</location>
    </subcellularLocation>
</comment>
<comment type="similarity">
    <text evidence="3">Belongs to the glycosyl hydrolase 5 (cellulase A) family.</text>
</comment>
<dbReference type="Pfam" id="PF26410">
    <property type="entry name" value="GH5_mannosidase"/>
    <property type="match status" value="1"/>
</dbReference>
<evidence type="ECO:0000313" key="10">
    <source>
        <dbReference type="EMBL" id="EEH55354.1"/>
    </source>
</evidence>
<dbReference type="OrthoDB" id="406631at2759"/>
<dbReference type="AlphaFoldDB" id="C1MYK8"/>
<proteinExistence type="inferred from homology"/>
<accession>C1MYK8</accession>
<keyword evidence="8" id="KW-0326">Glycosidase</keyword>
<evidence type="ECO:0000256" key="3">
    <source>
        <dbReference type="ARBA" id="ARBA00005641"/>
    </source>
</evidence>
<dbReference type="InterPro" id="IPR001547">
    <property type="entry name" value="Glyco_hydro_5"/>
</dbReference>
<dbReference type="InterPro" id="IPR045053">
    <property type="entry name" value="MAN-like"/>
</dbReference>
<dbReference type="Gene3D" id="3.20.20.80">
    <property type="entry name" value="Glycosidases"/>
    <property type="match status" value="1"/>
</dbReference>
<feature type="non-terminal residue" evidence="10">
    <location>
        <position position="361"/>
    </location>
</feature>
<dbReference type="OMA" id="YNWIEST"/>
<evidence type="ECO:0000256" key="8">
    <source>
        <dbReference type="ARBA" id="ARBA00023295"/>
    </source>
</evidence>
<feature type="domain" description="Glycoside hydrolase family 5" evidence="9">
    <location>
        <begin position="1"/>
        <end position="361"/>
    </location>
</feature>
<evidence type="ECO:0000259" key="9">
    <source>
        <dbReference type="Pfam" id="PF26410"/>
    </source>
</evidence>
<dbReference type="GO" id="GO:0000272">
    <property type="term" value="P:polysaccharide catabolic process"/>
    <property type="evidence" value="ECO:0007669"/>
    <property type="project" value="InterPro"/>
</dbReference>
<evidence type="ECO:0000256" key="5">
    <source>
        <dbReference type="ARBA" id="ARBA00022525"/>
    </source>
</evidence>
<reference evidence="10 11" key="1">
    <citation type="journal article" date="2009" name="Science">
        <title>Green evolution and dynamic adaptations revealed by genomes of the marine picoeukaryotes Micromonas.</title>
        <authorList>
            <person name="Worden A.Z."/>
            <person name="Lee J.H."/>
            <person name="Mock T."/>
            <person name="Rouze P."/>
            <person name="Simmons M.P."/>
            <person name="Aerts A.L."/>
            <person name="Allen A.E."/>
            <person name="Cuvelier M.L."/>
            <person name="Derelle E."/>
            <person name="Everett M.V."/>
            <person name="Foulon E."/>
            <person name="Grimwood J."/>
            <person name="Gundlach H."/>
            <person name="Henrissat B."/>
            <person name="Napoli C."/>
            <person name="McDonald S.M."/>
            <person name="Parker M.S."/>
            <person name="Rombauts S."/>
            <person name="Salamov A."/>
            <person name="Von Dassow P."/>
            <person name="Badger J.H."/>
            <person name="Coutinho P.M."/>
            <person name="Demir E."/>
            <person name="Dubchak I."/>
            <person name="Gentemann C."/>
            <person name="Eikrem W."/>
            <person name="Gready J.E."/>
            <person name="John U."/>
            <person name="Lanier W."/>
            <person name="Lindquist E.A."/>
            <person name="Lucas S."/>
            <person name="Mayer K.F."/>
            <person name="Moreau H."/>
            <person name="Not F."/>
            <person name="Otillar R."/>
            <person name="Panaud O."/>
            <person name="Pangilinan J."/>
            <person name="Paulsen I."/>
            <person name="Piegu B."/>
            <person name="Poliakov A."/>
            <person name="Robbens S."/>
            <person name="Schmutz J."/>
            <person name="Toulza E."/>
            <person name="Wyss T."/>
            <person name="Zelensky A."/>
            <person name="Zhou K."/>
            <person name="Armbrust E.V."/>
            <person name="Bhattacharya D."/>
            <person name="Goodenough U.W."/>
            <person name="Van de Peer Y."/>
            <person name="Grigoriev I.V."/>
        </authorList>
    </citation>
    <scope>NUCLEOTIDE SEQUENCE [LARGE SCALE GENOMIC DNA]</scope>
    <source>
        <strain evidence="10 11">CCMP1545</strain>
    </source>
</reference>
<dbReference type="STRING" id="564608.C1MYK8"/>
<keyword evidence="5" id="KW-0964">Secreted</keyword>
<comment type="catalytic activity">
    <reaction evidence="1">
        <text>Random hydrolysis of (1-&gt;4)-beta-D-mannosidic linkages in mannans, galactomannans and glucomannans.</text>
        <dbReference type="EC" id="3.2.1.78"/>
    </reaction>
</comment>
<evidence type="ECO:0000256" key="4">
    <source>
        <dbReference type="ARBA" id="ARBA00012706"/>
    </source>
</evidence>
<dbReference type="Proteomes" id="UP000001876">
    <property type="component" value="Unassembled WGS sequence"/>
</dbReference>
<dbReference type="SUPFAM" id="SSF51445">
    <property type="entry name" value="(Trans)glycosidases"/>
    <property type="match status" value="1"/>
</dbReference>
<dbReference type="KEGG" id="mpp:MICPUCDRAFT_3730"/>
<dbReference type="InterPro" id="IPR017853">
    <property type="entry name" value="GH"/>
</dbReference>
<evidence type="ECO:0000256" key="7">
    <source>
        <dbReference type="ARBA" id="ARBA00022801"/>
    </source>
</evidence>
<dbReference type="EC" id="3.2.1.78" evidence="4"/>
<dbReference type="eggNOG" id="ENOG502QU0Z">
    <property type="taxonomic scope" value="Eukaryota"/>
</dbReference>
<evidence type="ECO:0000256" key="1">
    <source>
        <dbReference type="ARBA" id="ARBA00001678"/>
    </source>
</evidence>
<dbReference type="RefSeq" id="XP_003060585.1">
    <property type="nucleotide sequence ID" value="XM_003060539.1"/>
</dbReference>
<name>C1MYK8_MICPC</name>
<organism evidence="11">
    <name type="scientific">Micromonas pusilla (strain CCMP1545)</name>
    <name type="common">Picoplanktonic green alga</name>
    <dbReference type="NCBI Taxonomy" id="564608"/>
    <lineage>
        <taxon>Eukaryota</taxon>
        <taxon>Viridiplantae</taxon>
        <taxon>Chlorophyta</taxon>
        <taxon>Mamiellophyceae</taxon>
        <taxon>Mamiellales</taxon>
        <taxon>Mamiellaceae</taxon>
        <taxon>Micromonas</taxon>
    </lineage>
</organism>
<dbReference type="GO" id="GO:0016985">
    <property type="term" value="F:mannan endo-1,4-beta-mannosidase activity"/>
    <property type="evidence" value="ECO:0007669"/>
    <property type="project" value="UniProtKB-EC"/>
</dbReference>
<dbReference type="GO" id="GO:0005576">
    <property type="term" value="C:extracellular region"/>
    <property type="evidence" value="ECO:0007669"/>
    <property type="project" value="UniProtKB-SubCell"/>
</dbReference>
<sequence>YFLGSNTYYLMVRGASPTFRCEVDEVLDAAADLGVTVLRTWAFSDGAGEWRALQRAPGVYDEATFRGLGAFSSDWFPYDRAGKRGIRLLVAFANYWQHYGGADAYNRWSFLAGEGRCDGELACRDDFFSDPYARRLYKNHVAAVIGRVNTFTGVRYRDDPAIFGWNLMNEPRSTKDLTSLEYNVSSNTGDALQAWIEEMTPHVKSLDPNHLLTVGSESFFGPSSPLYLYANPGPWAQLEGVDFVRNHAVPGIDFATMHVYVDQWLCVERGATKTEKLNYTERWLRAHVQDADKLGKPLVVEEFGKSTPSSRITVGRGLQPGERVHGGPGDFYVRDEFFESVYRIVEKSKRDGGSGQGTNFW</sequence>
<feature type="non-terminal residue" evidence="10">
    <location>
        <position position="1"/>
    </location>
</feature>
<dbReference type="GeneID" id="9686022"/>
<keyword evidence="6" id="KW-0732">Signal</keyword>
<evidence type="ECO:0000256" key="2">
    <source>
        <dbReference type="ARBA" id="ARBA00004613"/>
    </source>
</evidence>